<reference evidence="2" key="1">
    <citation type="submission" date="2022-11" db="UniProtKB">
        <authorList>
            <consortium name="WormBaseParasite"/>
        </authorList>
    </citation>
    <scope>IDENTIFICATION</scope>
</reference>
<protein>
    <submittedName>
        <fullName evidence="2">Uncharacterized protein</fullName>
    </submittedName>
</protein>
<sequence>MSDYLRFYYTSPVASSYTSSCASRPAPVWQFLLNRNFLKRRKVGALLATGSFLCWYRTSTGTWDITIHVIREGVRLEPQKSSAIWPAVGRFPAGLATHMASHLTCVSRTTLSRIPMLCMYRCRDITGWKSLENFLALHSD</sequence>
<evidence type="ECO:0000313" key="1">
    <source>
        <dbReference type="Proteomes" id="UP000887565"/>
    </source>
</evidence>
<name>A0A915IUE2_ROMCU</name>
<dbReference type="WBParaSite" id="nRc.2.0.1.t17814-RA">
    <property type="protein sequence ID" value="nRc.2.0.1.t17814-RA"/>
    <property type="gene ID" value="nRc.2.0.1.g17814"/>
</dbReference>
<proteinExistence type="predicted"/>
<dbReference type="Proteomes" id="UP000887565">
    <property type="component" value="Unplaced"/>
</dbReference>
<dbReference type="AlphaFoldDB" id="A0A915IUE2"/>
<keyword evidence="1" id="KW-1185">Reference proteome</keyword>
<evidence type="ECO:0000313" key="2">
    <source>
        <dbReference type="WBParaSite" id="nRc.2.0.1.t17814-RA"/>
    </source>
</evidence>
<accession>A0A915IUE2</accession>
<organism evidence="1 2">
    <name type="scientific">Romanomermis culicivorax</name>
    <name type="common">Nematode worm</name>
    <dbReference type="NCBI Taxonomy" id="13658"/>
    <lineage>
        <taxon>Eukaryota</taxon>
        <taxon>Metazoa</taxon>
        <taxon>Ecdysozoa</taxon>
        <taxon>Nematoda</taxon>
        <taxon>Enoplea</taxon>
        <taxon>Dorylaimia</taxon>
        <taxon>Mermithida</taxon>
        <taxon>Mermithoidea</taxon>
        <taxon>Mermithidae</taxon>
        <taxon>Romanomermis</taxon>
    </lineage>
</organism>